<name>A0A975NFX1_9BRAD</name>
<sequence length="75" mass="8548">MNPGTSLKLSAIAFTVLWTGWMLWWGGSFERANVILLMICGIVAGYVWYRAMRWQFQRTGMLPRNEGPADPAAKR</sequence>
<keyword evidence="1" id="KW-0812">Transmembrane</keyword>
<keyword evidence="1" id="KW-0472">Membrane</keyword>
<feature type="transmembrane region" description="Helical" evidence="1">
    <location>
        <begin position="7"/>
        <end position="26"/>
    </location>
</feature>
<accession>A0A975NFX1</accession>
<dbReference type="RefSeq" id="WP_215623016.1">
    <property type="nucleotide sequence ID" value="NZ_CP076134.1"/>
</dbReference>
<evidence type="ECO:0000313" key="2">
    <source>
        <dbReference type="EMBL" id="QWG14393.1"/>
    </source>
</evidence>
<dbReference type="EMBL" id="CP076134">
    <property type="protein sequence ID" value="QWG14393.1"/>
    <property type="molecule type" value="Genomic_DNA"/>
</dbReference>
<dbReference type="AlphaFoldDB" id="A0A975NFX1"/>
<organism evidence="2 3">
    <name type="scientific">Bradyrhizobium sediminis</name>
    <dbReference type="NCBI Taxonomy" id="2840469"/>
    <lineage>
        <taxon>Bacteria</taxon>
        <taxon>Pseudomonadati</taxon>
        <taxon>Pseudomonadota</taxon>
        <taxon>Alphaproteobacteria</taxon>
        <taxon>Hyphomicrobiales</taxon>
        <taxon>Nitrobacteraceae</taxon>
        <taxon>Bradyrhizobium</taxon>
    </lineage>
</organism>
<reference evidence="2" key="1">
    <citation type="submission" date="2021-06" db="EMBL/GenBank/DDBJ databases">
        <title>Bradyrhizobium sp. S2-20-1 Genome sequencing.</title>
        <authorList>
            <person name="Jin L."/>
        </authorList>
    </citation>
    <scope>NUCLEOTIDE SEQUENCE</scope>
    <source>
        <strain evidence="2">S2-20-1</strain>
    </source>
</reference>
<keyword evidence="1" id="KW-1133">Transmembrane helix</keyword>
<evidence type="ECO:0000256" key="1">
    <source>
        <dbReference type="SAM" id="Phobius"/>
    </source>
</evidence>
<evidence type="ECO:0000313" key="3">
    <source>
        <dbReference type="Proteomes" id="UP000680839"/>
    </source>
</evidence>
<dbReference type="Proteomes" id="UP000680839">
    <property type="component" value="Chromosome"/>
</dbReference>
<feature type="transmembrane region" description="Helical" evidence="1">
    <location>
        <begin position="32"/>
        <end position="49"/>
    </location>
</feature>
<protein>
    <submittedName>
        <fullName evidence="2">Uncharacterized protein</fullName>
    </submittedName>
</protein>
<gene>
    <name evidence="2" type="ORF">KMZ29_06895</name>
</gene>
<proteinExistence type="predicted"/>